<accession>A0ABQ5YMY1</accession>
<gene>
    <name evidence="1" type="ORF">GCM10007907_39220</name>
</gene>
<comment type="caution">
    <text evidence="1">The sequence shown here is derived from an EMBL/GenBank/DDBJ whole genome shotgun (WGS) entry which is preliminary data.</text>
</comment>
<evidence type="ECO:0000313" key="1">
    <source>
        <dbReference type="EMBL" id="GLR15132.1"/>
    </source>
</evidence>
<dbReference type="PANTHER" id="PTHR43739:SF5">
    <property type="entry name" value="EXO-ALPHA-SIALIDASE"/>
    <property type="match status" value="1"/>
</dbReference>
<dbReference type="Proteomes" id="UP001156706">
    <property type="component" value="Unassembled WGS sequence"/>
</dbReference>
<dbReference type="EMBL" id="BSOG01000007">
    <property type="protein sequence ID" value="GLR15132.1"/>
    <property type="molecule type" value="Genomic_DNA"/>
</dbReference>
<organism evidence="1 2">
    <name type="scientific">Chitinimonas prasina</name>
    <dbReference type="NCBI Taxonomy" id="1434937"/>
    <lineage>
        <taxon>Bacteria</taxon>
        <taxon>Pseudomonadati</taxon>
        <taxon>Pseudomonadota</taxon>
        <taxon>Betaproteobacteria</taxon>
        <taxon>Neisseriales</taxon>
        <taxon>Chitinibacteraceae</taxon>
        <taxon>Chitinimonas</taxon>
    </lineage>
</organism>
<evidence type="ECO:0008006" key="3">
    <source>
        <dbReference type="Google" id="ProtNLM"/>
    </source>
</evidence>
<sequence>MQDTLLIGSRKGLLVYRRGTDGWQLLGQHFLGTAVSAVLATGGRWYAALQDGHFGPKLHASDDGGANWTELEMPAFATGMEGAPVLELIWTLVAGLDGTLWAGGIPAGLFRSTDAGRSWSLVESLWQRPERAKWFGGGYDHPGIHSILVDPRDPDWLVVGISCGGVLRSRDAGRSWENASTGLWAAYMPPESKEDPDIQDTHRLAQCRAVPQTVWCQHHNGQFVTQDDLGKWEEIWPAEPLSNFGFAVAAHPLDPHTAWFVPAAADDRRIPLEGDFYVLRTRDGGRHFDRLNLGLPAAPAFHLVYRHGLAVDDQGLRLAMASTTGSLWLSEDAGESWLRLSAELPPIACVSFA</sequence>
<name>A0ABQ5YMY1_9NEIS</name>
<evidence type="ECO:0000313" key="2">
    <source>
        <dbReference type="Proteomes" id="UP001156706"/>
    </source>
</evidence>
<protein>
    <recommendedName>
        <fullName evidence="3">Exo-alpha-sialidase</fullName>
    </recommendedName>
</protein>
<dbReference type="Gene3D" id="2.130.10.10">
    <property type="entry name" value="YVTN repeat-like/Quinoprotein amine dehydrogenase"/>
    <property type="match status" value="1"/>
</dbReference>
<dbReference type="InterPro" id="IPR052025">
    <property type="entry name" value="Xyloglucanase_GH74"/>
</dbReference>
<keyword evidence="2" id="KW-1185">Reference proteome</keyword>
<reference evidence="2" key="1">
    <citation type="journal article" date="2019" name="Int. J. Syst. Evol. Microbiol.">
        <title>The Global Catalogue of Microorganisms (GCM) 10K type strain sequencing project: providing services to taxonomists for standard genome sequencing and annotation.</title>
        <authorList>
            <consortium name="The Broad Institute Genomics Platform"/>
            <consortium name="The Broad Institute Genome Sequencing Center for Infectious Disease"/>
            <person name="Wu L."/>
            <person name="Ma J."/>
        </authorList>
    </citation>
    <scope>NUCLEOTIDE SEQUENCE [LARGE SCALE GENOMIC DNA]</scope>
    <source>
        <strain evidence="2">NBRC 110044</strain>
    </source>
</reference>
<dbReference type="InterPro" id="IPR015943">
    <property type="entry name" value="WD40/YVTN_repeat-like_dom_sf"/>
</dbReference>
<dbReference type="RefSeq" id="WP_284198205.1">
    <property type="nucleotide sequence ID" value="NZ_BSOG01000007.1"/>
</dbReference>
<dbReference type="PANTHER" id="PTHR43739">
    <property type="entry name" value="XYLOGLUCANASE (EUROFUNG)"/>
    <property type="match status" value="1"/>
</dbReference>
<proteinExistence type="predicted"/>
<dbReference type="SUPFAM" id="SSF110296">
    <property type="entry name" value="Oligoxyloglucan reducing end-specific cellobiohydrolase"/>
    <property type="match status" value="1"/>
</dbReference>
<dbReference type="CDD" id="cd15482">
    <property type="entry name" value="Sialidase_non-viral"/>
    <property type="match status" value="1"/>
</dbReference>